<comment type="cofactor">
    <cofactor evidence="1 9">
        <name>Mg(2+)</name>
        <dbReference type="ChEBI" id="CHEBI:18420"/>
    </cofactor>
</comment>
<keyword evidence="4 9" id="KW-0808">Transferase</keyword>
<dbReference type="NCBIfam" id="NF002872">
    <property type="entry name" value="PRK03202.1"/>
    <property type="match status" value="1"/>
</dbReference>
<evidence type="ECO:0000256" key="6">
    <source>
        <dbReference type="ARBA" id="ARBA00022777"/>
    </source>
</evidence>
<feature type="binding site" description="in other chain" evidence="9">
    <location>
        <position position="237"/>
    </location>
    <ligand>
        <name>substrate</name>
        <note>ligand shared between dimeric partners</note>
    </ligand>
</feature>
<keyword evidence="5 9" id="KW-0479">Metal-binding</keyword>
<dbReference type="PANTHER" id="PTHR13697:SF52">
    <property type="entry name" value="ATP-DEPENDENT 6-PHOSPHOFRUCTOKINASE 3"/>
    <property type="match status" value="1"/>
</dbReference>
<evidence type="ECO:0000256" key="8">
    <source>
        <dbReference type="ARBA" id="ARBA00023152"/>
    </source>
</evidence>
<protein>
    <recommendedName>
        <fullName evidence="9">ATP-dependent 6-phosphofructokinase</fullName>
        <shortName evidence="9">ATP-PFK</shortName>
        <shortName evidence="9">Phosphofructokinase</shortName>
        <ecNumber evidence="9">2.7.1.11</ecNumber>
    </recommendedName>
    <alternativeName>
        <fullName evidence="9">Phosphohexokinase</fullName>
    </alternativeName>
</protein>
<dbReference type="PANTHER" id="PTHR13697">
    <property type="entry name" value="PHOSPHOFRUCTOKINASE"/>
    <property type="match status" value="1"/>
</dbReference>
<dbReference type="GO" id="GO:0070095">
    <property type="term" value="F:fructose-6-phosphate binding"/>
    <property type="evidence" value="ECO:0007669"/>
    <property type="project" value="TreeGrafter"/>
</dbReference>
<dbReference type="EC" id="2.7.1.11" evidence="9"/>
<dbReference type="InterPro" id="IPR012003">
    <property type="entry name" value="ATP_PFK_prok-type"/>
</dbReference>
<keyword evidence="8 9" id="KW-0324">Glycolysis</keyword>
<dbReference type="HAMAP" id="MF_01976">
    <property type="entry name" value="Phosphofructokinase_III"/>
    <property type="match status" value="1"/>
</dbReference>
<dbReference type="PROSITE" id="PS00433">
    <property type="entry name" value="PHOSPHOFRUCTOKINASE"/>
    <property type="match status" value="1"/>
</dbReference>
<dbReference type="AlphaFoldDB" id="A0A2D0N6F1"/>
<dbReference type="GO" id="GO:0016208">
    <property type="term" value="F:AMP binding"/>
    <property type="evidence" value="ECO:0007669"/>
    <property type="project" value="TreeGrafter"/>
</dbReference>
<comment type="subcellular location">
    <subcellularLocation>
        <location evidence="9">Cytoplasm</location>
    </subcellularLocation>
</comment>
<evidence type="ECO:0000313" key="11">
    <source>
        <dbReference type="EMBL" id="PHN03960.1"/>
    </source>
</evidence>
<sequence>MKKLLISTGGGDCPGLNAVIRGVVKAAKKSKQWEVWGSKEALNGIMSDPPELIKLTPKKTAGIHVKGGTILKTTNRGNPLEYPVLQDDGTWKYVNICGDVVKKIKDLGFDALVNIGGDGSQKISMALNKLGLPVVGVPKTIDNDLLGTDLTFGFSTAVQIATDSFDKLVTTAESHHRVMIMEVMGRDAGWIALHTAVAGGAEICLLPEIPFDLKKIRKRIQKRYTKGRGFVNIVVAEGAKPVGGEAIGQTSGDVGDRHFKLGGVANYLKFKLEEAGCKQQIRTTVLGHVQRGGTPVAFDRILATAMGVKAFELIDQGGHGRMVSLRNNEIDSVPLEEAVGGNKFVGKDHYLVHVARSLGISFGD</sequence>
<feature type="binding site" evidence="9">
    <location>
        <position position="177"/>
    </location>
    <ligand>
        <name>substrate</name>
        <note>ligand shared between dimeric partners</note>
    </ligand>
</feature>
<dbReference type="InterPro" id="IPR035966">
    <property type="entry name" value="PKF_sf"/>
</dbReference>
<dbReference type="PIRSF" id="PIRSF000532">
    <property type="entry name" value="ATP_PFK_prok"/>
    <property type="match status" value="1"/>
</dbReference>
<dbReference type="Pfam" id="PF00365">
    <property type="entry name" value="PFK"/>
    <property type="match status" value="1"/>
</dbReference>
<evidence type="ECO:0000256" key="5">
    <source>
        <dbReference type="ARBA" id="ARBA00022723"/>
    </source>
</evidence>
<comment type="subunit">
    <text evidence="9">Homodimer or homotetramer.</text>
</comment>
<dbReference type="GO" id="GO:0042802">
    <property type="term" value="F:identical protein binding"/>
    <property type="evidence" value="ECO:0007669"/>
    <property type="project" value="TreeGrafter"/>
</dbReference>
<dbReference type="InterPro" id="IPR015912">
    <property type="entry name" value="Phosphofructokinase_CS"/>
</dbReference>
<dbReference type="GO" id="GO:0048029">
    <property type="term" value="F:monosaccharide binding"/>
    <property type="evidence" value="ECO:0007669"/>
    <property type="project" value="TreeGrafter"/>
</dbReference>
<comment type="pathway">
    <text evidence="2 9">Carbohydrate degradation; glycolysis; D-glyceraldehyde 3-phosphate and glycerone phosphate from D-glucose: step 3/4.</text>
</comment>
<dbReference type="GO" id="GO:0006002">
    <property type="term" value="P:fructose 6-phosphate metabolic process"/>
    <property type="evidence" value="ECO:0007669"/>
    <property type="project" value="InterPro"/>
</dbReference>
<dbReference type="GO" id="GO:0003872">
    <property type="term" value="F:6-phosphofructokinase activity"/>
    <property type="evidence" value="ECO:0007669"/>
    <property type="project" value="UniProtKB-UniRule"/>
</dbReference>
<dbReference type="OrthoDB" id="9802503at2"/>
<dbReference type="RefSeq" id="WP_099152673.1">
    <property type="nucleotide sequence ID" value="NZ_PDUD01000028.1"/>
</dbReference>
<evidence type="ECO:0000256" key="9">
    <source>
        <dbReference type="HAMAP-Rule" id="MF_01976"/>
    </source>
</evidence>
<dbReference type="GO" id="GO:0005945">
    <property type="term" value="C:6-phosphofructokinase complex"/>
    <property type="evidence" value="ECO:0007669"/>
    <property type="project" value="TreeGrafter"/>
</dbReference>
<evidence type="ECO:0000256" key="2">
    <source>
        <dbReference type="ARBA" id="ARBA00004679"/>
    </source>
</evidence>
<feature type="binding site" evidence="9">
    <location>
        <position position="11"/>
    </location>
    <ligand>
        <name>ATP</name>
        <dbReference type="ChEBI" id="CHEBI:30616"/>
    </ligand>
</feature>
<feature type="binding site" evidence="9">
    <location>
        <begin position="76"/>
        <end position="77"/>
    </location>
    <ligand>
        <name>ATP</name>
        <dbReference type="ChEBI" id="CHEBI:30616"/>
    </ligand>
</feature>
<evidence type="ECO:0000256" key="7">
    <source>
        <dbReference type="ARBA" id="ARBA00022842"/>
    </source>
</evidence>
<name>A0A2D0N6F1_FLAN2</name>
<feature type="binding site" evidence="9">
    <location>
        <position position="118"/>
    </location>
    <ligand>
        <name>Mg(2+)</name>
        <dbReference type="ChEBI" id="CHEBI:18420"/>
        <note>catalytic</note>
    </ligand>
</feature>
<dbReference type="SUPFAM" id="SSF53784">
    <property type="entry name" value="Phosphofructokinase"/>
    <property type="match status" value="1"/>
</dbReference>
<feature type="binding site" description="in other chain" evidence="9">
    <location>
        <begin position="184"/>
        <end position="186"/>
    </location>
    <ligand>
        <name>substrate</name>
        <note>ligand shared between dimeric partners</note>
    </ligand>
</feature>
<keyword evidence="3 9" id="KW-0963">Cytoplasm</keyword>
<feature type="active site" description="Proton acceptor" evidence="9">
    <location>
        <position position="142"/>
    </location>
</feature>
<dbReference type="Proteomes" id="UP000223913">
    <property type="component" value="Unassembled WGS sequence"/>
</dbReference>
<reference evidence="11 12" key="1">
    <citation type="submission" date="2017-10" db="EMBL/GenBank/DDBJ databases">
        <title>The draft genome sequence of Lewinella nigricans NBRC 102662.</title>
        <authorList>
            <person name="Wang K."/>
        </authorList>
    </citation>
    <scope>NUCLEOTIDE SEQUENCE [LARGE SCALE GENOMIC DNA]</scope>
    <source>
        <strain evidence="11 12">NBRC 102662</strain>
    </source>
</reference>
<keyword evidence="7 9" id="KW-0460">Magnesium</keyword>
<feature type="binding site" evidence="9">
    <location>
        <position position="282"/>
    </location>
    <ligand>
        <name>substrate</name>
        <note>ligand shared between dimeric partners</note>
    </ligand>
</feature>
<dbReference type="PRINTS" id="PR00476">
    <property type="entry name" value="PHFRCTKINASE"/>
</dbReference>
<dbReference type="Gene3D" id="3.40.50.450">
    <property type="match status" value="1"/>
</dbReference>
<feature type="domain" description="Phosphofructokinase" evidence="10">
    <location>
        <begin position="4"/>
        <end position="314"/>
    </location>
</feature>
<keyword evidence="9" id="KW-0547">Nucleotide-binding</keyword>
<feature type="binding site" description="in other chain" evidence="9">
    <location>
        <begin position="140"/>
        <end position="142"/>
    </location>
    <ligand>
        <name>substrate</name>
        <note>ligand shared between dimeric partners</note>
    </ligand>
</feature>
<keyword evidence="6 9" id="KW-0418">Kinase</keyword>
<comment type="function">
    <text evidence="9">Catalyzes the phosphorylation of D-fructose 6-phosphate to fructose 1,6-bisphosphate by ATP, the first committing step of glycolysis.</text>
</comment>
<comment type="catalytic activity">
    <reaction evidence="9">
        <text>beta-D-fructose 6-phosphate + ATP = beta-D-fructose 1,6-bisphosphate + ADP + H(+)</text>
        <dbReference type="Rhea" id="RHEA:16109"/>
        <dbReference type="ChEBI" id="CHEBI:15378"/>
        <dbReference type="ChEBI" id="CHEBI:30616"/>
        <dbReference type="ChEBI" id="CHEBI:32966"/>
        <dbReference type="ChEBI" id="CHEBI:57634"/>
        <dbReference type="ChEBI" id="CHEBI:456216"/>
        <dbReference type="EC" id="2.7.1.11"/>
    </reaction>
</comment>
<evidence type="ECO:0000256" key="4">
    <source>
        <dbReference type="ARBA" id="ARBA00022679"/>
    </source>
</evidence>
<proteinExistence type="inferred from homology"/>
<comment type="similarity">
    <text evidence="9">Belongs to the phosphofructokinase type A (PFKA) family. Mixed-substrate PFK group III subfamily.</text>
</comment>
<comment type="caution">
    <text evidence="11">The sequence shown here is derived from an EMBL/GenBank/DDBJ whole genome shotgun (WGS) entry which is preliminary data.</text>
</comment>
<dbReference type="InterPro" id="IPR022953">
    <property type="entry name" value="ATP_PFK"/>
</dbReference>
<dbReference type="Gene3D" id="3.40.50.460">
    <property type="entry name" value="Phosphofructokinase domain"/>
    <property type="match status" value="1"/>
</dbReference>
<evidence type="ECO:0000256" key="1">
    <source>
        <dbReference type="ARBA" id="ARBA00001946"/>
    </source>
</evidence>
<keyword evidence="12" id="KW-1185">Reference proteome</keyword>
<dbReference type="GO" id="GO:0046872">
    <property type="term" value="F:metal ion binding"/>
    <property type="evidence" value="ECO:0007669"/>
    <property type="project" value="UniProtKB-KW"/>
</dbReference>
<feature type="binding site" evidence="9">
    <location>
        <begin position="117"/>
        <end position="120"/>
    </location>
    <ligand>
        <name>ATP</name>
        <dbReference type="ChEBI" id="CHEBI:30616"/>
    </ligand>
</feature>
<evidence type="ECO:0000259" key="10">
    <source>
        <dbReference type="Pfam" id="PF00365"/>
    </source>
</evidence>
<dbReference type="UniPathway" id="UPA00109">
    <property type="reaction ID" value="UER00182"/>
</dbReference>
<comment type="caution">
    <text evidence="9">Lacks conserved residue(s) required for the propagation of feature annotation.</text>
</comment>
<dbReference type="EMBL" id="PDUD01000028">
    <property type="protein sequence ID" value="PHN03960.1"/>
    <property type="molecule type" value="Genomic_DNA"/>
</dbReference>
<dbReference type="GO" id="GO:0061621">
    <property type="term" value="P:canonical glycolysis"/>
    <property type="evidence" value="ECO:0007669"/>
    <property type="project" value="TreeGrafter"/>
</dbReference>
<keyword evidence="9" id="KW-0067">ATP-binding</keyword>
<dbReference type="GO" id="GO:0030388">
    <property type="term" value="P:fructose 1,6-bisphosphate metabolic process"/>
    <property type="evidence" value="ECO:0007669"/>
    <property type="project" value="TreeGrafter"/>
</dbReference>
<evidence type="ECO:0000313" key="12">
    <source>
        <dbReference type="Proteomes" id="UP000223913"/>
    </source>
</evidence>
<dbReference type="GO" id="GO:0005524">
    <property type="term" value="F:ATP binding"/>
    <property type="evidence" value="ECO:0007669"/>
    <property type="project" value="UniProtKB-KW"/>
</dbReference>
<evidence type="ECO:0000256" key="3">
    <source>
        <dbReference type="ARBA" id="ARBA00022490"/>
    </source>
</evidence>
<dbReference type="GO" id="GO:0047334">
    <property type="term" value="F:diphosphate-fructose-6-phosphate 1-phosphotransferase activity"/>
    <property type="evidence" value="ECO:0007669"/>
    <property type="project" value="InterPro"/>
</dbReference>
<organism evidence="11 12">
    <name type="scientific">Flavilitoribacter nigricans (strain ATCC 23147 / DSM 23189 / NBRC 102662 / NCIMB 1420 / SS-2)</name>
    <name type="common">Lewinella nigricans</name>
    <dbReference type="NCBI Taxonomy" id="1122177"/>
    <lineage>
        <taxon>Bacteria</taxon>
        <taxon>Pseudomonadati</taxon>
        <taxon>Bacteroidota</taxon>
        <taxon>Saprospiria</taxon>
        <taxon>Saprospirales</taxon>
        <taxon>Lewinellaceae</taxon>
        <taxon>Flavilitoribacter</taxon>
    </lineage>
</organism>
<feature type="site" description="Important for substrate specificity; cannot use PPi as phosphoryl donor" evidence="9">
    <location>
        <position position="119"/>
    </location>
</feature>
<dbReference type="InterPro" id="IPR012829">
    <property type="entry name" value="Phosphofructokinase_III"/>
</dbReference>
<feature type="binding site" description="in other chain" evidence="9">
    <location>
        <begin position="288"/>
        <end position="291"/>
    </location>
    <ligand>
        <name>substrate</name>
        <note>ligand shared between dimeric partners</note>
    </ligand>
</feature>
<gene>
    <name evidence="9" type="primary">pfkA</name>
    <name evidence="11" type="ORF">CRP01_24115</name>
</gene>
<dbReference type="InterPro" id="IPR000023">
    <property type="entry name" value="Phosphofructokinase_dom"/>
</dbReference>
<accession>A0A2D0N6F1</accession>